<feature type="non-terminal residue" evidence="7">
    <location>
        <position position="1"/>
    </location>
</feature>
<dbReference type="HOGENOM" id="CLU_001265_32_0_1"/>
<keyword evidence="4 6" id="KW-1133">Transmembrane helix</keyword>
<dbReference type="OrthoDB" id="6730379at2759"/>
<gene>
    <name evidence="7" type="ORF">PAXINDRAFT_89310</name>
</gene>
<reference evidence="8" key="2">
    <citation type="submission" date="2015-01" db="EMBL/GenBank/DDBJ databases">
        <title>Evolutionary Origins and Diversification of the Mycorrhizal Mutualists.</title>
        <authorList>
            <consortium name="DOE Joint Genome Institute"/>
            <consortium name="Mycorrhizal Genomics Consortium"/>
            <person name="Kohler A."/>
            <person name="Kuo A."/>
            <person name="Nagy L.G."/>
            <person name="Floudas D."/>
            <person name="Copeland A."/>
            <person name="Barry K.W."/>
            <person name="Cichocki N."/>
            <person name="Veneault-Fourrey C."/>
            <person name="LaButti K."/>
            <person name="Lindquist E.A."/>
            <person name="Lipzen A."/>
            <person name="Lundell T."/>
            <person name="Morin E."/>
            <person name="Murat C."/>
            <person name="Riley R."/>
            <person name="Ohm R."/>
            <person name="Sun H."/>
            <person name="Tunlid A."/>
            <person name="Henrissat B."/>
            <person name="Grigoriev I.V."/>
            <person name="Hibbett D.S."/>
            <person name="Martin F."/>
        </authorList>
    </citation>
    <scope>NUCLEOTIDE SEQUENCE [LARGE SCALE GENOMIC DNA]</scope>
    <source>
        <strain evidence="8">ATCC 200175</strain>
    </source>
</reference>
<comment type="subcellular location">
    <subcellularLocation>
        <location evidence="1">Membrane</location>
        <topology evidence="1">Multi-pass membrane protein</topology>
    </subcellularLocation>
</comment>
<dbReference type="PANTHER" id="PTHR43791">
    <property type="entry name" value="PERMEASE-RELATED"/>
    <property type="match status" value="1"/>
</dbReference>
<keyword evidence="3 6" id="KW-0812">Transmembrane</keyword>
<feature type="transmembrane region" description="Helical" evidence="6">
    <location>
        <begin position="54"/>
        <end position="77"/>
    </location>
</feature>
<keyword evidence="8" id="KW-1185">Reference proteome</keyword>
<dbReference type="EMBL" id="KN819688">
    <property type="protein sequence ID" value="KIJ08154.1"/>
    <property type="molecule type" value="Genomic_DNA"/>
</dbReference>
<dbReference type="GO" id="GO:0022857">
    <property type="term" value="F:transmembrane transporter activity"/>
    <property type="evidence" value="ECO:0007669"/>
    <property type="project" value="TreeGrafter"/>
</dbReference>
<organism evidence="7 8">
    <name type="scientific">Paxillus involutus ATCC 200175</name>
    <dbReference type="NCBI Taxonomy" id="664439"/>
    <lineage>
        <taxon>Eukaryota</taxon>
        <taxon>Fungi</taxon>
        <taxon>Dikarya</taxon>
        <taxon>Basidiomycota</taxon>
        <taxon>Agaricomycotina</taxon>
        <taxon>Agaricomycetes</taxon>
        <taxon>Agaricomycetidae</taxon>
        <taxon>Boletales</taxon>
        <taxon>Paxilineae</taxon>
        <taxon>Paxillaceae</taxon>
        <taxon>Paxillus</taxon>
    </lineage>
</organism>
<evidence type="ECO:0000256" key="3">
    <source>
        <dbReference type="ARBA" id="ARBA00022692"/>
    </source>
</evidence>
<evidence type="ECO:0000256" key="5">
    <source>
        <dbReference type="ARBA" id="ARBA00023136"/>
    </source>
</evidence>
<dbReference type="AlphaFoldDB" id="A0A0C9SNL9"/>
<proteinExistence type="predicted"/>
<evidence type="ECO:0000256" key="1">
    <source>
        <dbReference type="ARBA" id="ARBA00004141"/>
    </source>
</evidence>
<sequence>NDLGFVLALSWVGTVTAGHTKKLFTNAMMLSGYCIGNAAGSFLWKAQYKPRNHVPWAVIAACYVGCPISLLIIRFILDRENRKRDAAVDDSISEEYFIEKVTKDGERTEMKVDKEFMDLTDCQNRDFRYVL</sequence>
<keyword evidence="5 6" id="KW-0472">Membrane</keyword>
<evidence type="ECO:0000313" key="8">
    <source>
        <dbReference type="Proteomes" id="UP000053647"/>
    </source>
</evidence>
<protein>
    <recommendedName>
        <fullName evidence="9">Allantoate permease</fullName>
    </recommendedName>
</protein>
<evidence type="ECO:0000256" key="6">
    <source>
        <dbReference type="SAM" id="Phobius"/>
    </source>
</evidence>
<accession>A0A0C9SNL9</accession>
<dbReference type="Proteomes" id="UP000053647">
    <property type="component" value="Unassembled WGS sequence"/>
</dbReference>
<dbReference type="GO" id="GO:0016020">
    <property type="term" value="C:membrane"/>
    <property type="evidence" value="ECO:0007669"/>
    <property type="project" value="UniProtKB-SubCell"/>
</dbReference>
<keyword evidence="2" id="KW-0813">Transport</keyword>
<reference evidence="7 8" key="1">
    <citation type="submission" date="2014-06" db="EMBL/GenBank/DDBJ databases">
        <authorList>
            <consortium name="DOE Joint Genome Institute"/>
            <person name="Kuo A."/>
            <person name="Kohler A."/>
            <person name="Nagy L.G."/>
            <person name="Floudas D."/>
            <person name="Copeland A."/>
            <person name="Barry K.W."/>
            <person name="Cichocki N."/>
            <person name="Veneault-Fourrey C."/>
            <person name="LaButti K."/>
            <person name="Lindquist E.A."/>
            <person name="Lipzen A."/>
            <person name="Lundell T."/>
            <person name="Morin E."/>
            <person name="Murat C."/>
            <person name="Sun H."/>
            <person name="Tunlid A."/>
            <person name="Henrissat B."/>
            <person name="Grigoriev I.V."/>
            <person name="Hibbett D.S."/>
            <person name="Martin F."/>
            <person name="Nordberg H.P."/>
            <person name="Cantor M.N."/>
            <person name="Hua S.X."/>
        </authorList>
    </citation>
    <scope>NUCLEOTIDE SEQUENCE [LARGE SCALE GENOMIC DNA]</scope>
    <source>
        <strain evidence="7 8">ATCC 200175</strain>
    </source>
</reference>
<evidence type="ECO:0000256" key="2">
    <source>
        <dbReference type="ARBA" id="ARBA00022448"/>
    </source>
</evidence>
<evidence type="ECO:0008006" key="9">
    <source>
        <dbReference type="Google" id="ProtNLM"/>
    </source>
</evidence>
<evidence type="ECO:0000256" key="4">
    <source>
        <dbReference type="ARBA" id="ARBA00022989"/>
    </source>
</evidence>
<name>A0A0C9SNL9_PAXIN</name>
<evidence type="ECO:0000313" key="7">
    <source>
        <dbReference type="EMBL" id="KIJ08154.1"/>
    </source>
</evidence>
<dbReference type="PANTHER" id="PTHR43791:SF63">
    <property type="entry name" value="HIGH AFFINITY CYSTEINE TRANSPORTER"/>
    <property type="match status" value="1"/>
</dbReference>